<dbReference type="Gene3D" id="3.30.300.130">
    <property type="entry name" value="Fe-S cluster assembly (FSCA)"/>
    <property type="match status" value="1"/>
</dbReference>
<dbReference type="PANTHER" id="PTHR42831:SF3">
    <property type="entry name" value="1,2-PHENYLACETYL-COA EPOXIDASE, SUBUNIT D-RELATED"/>
    <property type="match status" value="1"/>
</dbReference>
<sequence>MVTETEILEKLGTVMDPEIPGLSIVEMGMVGEVRVRQDEVAVDLIPTFLGCPALELIQQRVEAALKPYGATVRFRYDIPWSSDRINQAGRARLAAWGVAPPLPETRTLPRCPLCGSPNTEKQSDFGPSLCRALYYCRDCQQPFEGMKTI</sequence>
<dbReference type="Proteomes" id="UP000005439">
    <property type="component" value="Chromosome"/>
</dbReference>
<evidence type="ECO:0000259" key="1">
    <source>
        <dbReference type="Pfam" id="PF01883"/>
    </source>
</evidence>
<organism evidence="3 4">
    <name type="scientific">Sulfobacillus acidophilus (strain ATCC 700253 / DSM 10332 / NAL)</name>
    <dbReference type="NCBI Taxonomy" id="679936"/>
    <lineage>
        <taxon>Bacteria</taxon>
        <taxon>Bacillati</taxon>
        <taxon>Bacillota</taxon>
        <taxon>Clostridia</taxon>
        <taxon>Eubacteriales</taxon>
        <taxon>Clostridiales Family XVII. Incertae Sedis</taxon>
        <taxon>Sulfobacillus</taxon>
    </lineage>
</organism>
<feature type="domain" description="MIP18 family-like" evidence="1">
    <location>
        <begin position="4"/>
        <end position="66"/>
    </location>
</feature>
<reference evidence="4" key="1">
    <citation type="submission" date="2011-12" db="EMBL/GenBank/DDBJ databases">
        <title>The complete genome of chromosome of Sulfobacillus acidophilus DSM 10332.</title>
        <authorList>
            <person name="Lucas S."/>
            <person name="Han J."/>
            <person name="Lapidus A."/>
            <person name="Bruce D."/>
            <person name="Goodwin L."/>
            <person name="Pitluck S."/>
            <person name="Peters L."/>
            <person name="Kyrpides N."/>
            <person name="Mavromatis K."/>
            <person name="Ivanova N."/>
            <person name="Mikhailova N."/>
            <person name="Chertkov O."/>
            <person name="Saunders E."/>
            <person name="Detter J.C."/>
            <person name="Tapia R."/>
            <person name="Han C."/>
            <person name="Land M."/>
            <person name="Hauser L."/>
            <person name="Markowitz V."/>
            <person name="Cheng J.-F."/>
            <person name="Hugenholtz P."/>
            <person name="Woyke T."/>
            <person name="Wu D."/>
            <person name="Pukall R."/>
            <person name="Gehrich-Schroeter G."/>
            <person name="Schneider S."/>
            <person name="Klenk H.-P."/>
            <person name="Eisen J.A."/>
        </authorList>
    </citation>
    <scope>NUCLEOTIDE SEQUENCE [LARGE SCALE GENOMIC DNA]</scope>
    <source>
        <strain evidence="4">ATCC 700253 / DSM 10332 / NAL</strain>
    </source>
</reference>
<reference evidence="3 4" key="2">
    <citation type="journal article" date="2012" name="Stand. Genomic Sci.">
        <title>Complete genome sequence of the moderately thermophilic mineral-sulfide-oxidizing firmicute Sulfobacillus acidophilus type strain (NAL(T)).</title>
        <authorList>
            <person name="Anderson I."/>
            <person name="Chertkov O."/>
            <person name="Chen A."/>
            <person name="Saunders E."/>
            <person name="Lapidus A."/>
            <person name="Nolan M."/>
            <person name="Lucas S."/>
            <person name="Hammon N."/>
            <person name="Deshpande S."/>
            <person name="Cheng J.F."/>
            <person name="Han C."/>
            <person name="Tapia R."/>
            <person name="Goodwin L.A."/>
            <person name="Pitluck S."/>
            <person name="Liolios K."/>
            <person name="Pagani I."/>
            <person name="Ivanova N."/>
            <person name="Mikhailova N."/>
            <person name="Pati A."/>
            <person name="Palaniappan K."/>
            <person name="Land M."/>
            <person name="Pan C."/>
            <person name="Rohde M."/>
            <person name="Pukall R."/>
            <person name="Goker M."/>
            <person name="Detter J.C."/>
            <person name="Woyke T."/>
            <person name="Bristow J."/>
            <person name="Eisen J.A."/>
            <person name="Markowitz V."/>
            <person name="Hugenholtz P."/>
            <person name="Kyrpides N.C."/>
            <person name="Klenk H.P."/>
            <person name="Mavromatis K."/>
        </authorList>
    </citation>
    <scope>NUCLEOTIDE SEQUENCE [LARGE SCALE GENOMIC DNA]</scope>
    <source>
        <strain evidence="4">ATCC 700253 / DSM 10332 / NAL</strain>
    </source>
</reference>
<keyword evidence="4" id="KW-1185">Reference proteome</keyword>
<name>G8TYV0_SULAD</name>
<evidence type="ECO:0000313" key="3">
    <source>
        <dbReference type="EMBL" id="AEW05129.1"/>
    </source>
</evidence>
<dbReference type="Pfam" id="PF01883">
    <property type="entry name" value="FeS_assembly_P"/>
    <property type="match status" value="1"/>
</dbReference>
<protein>
    <submittedName>
        <fullName evidence="3">Phenylacetate-CoA oxygenase, PaaJ subunit</fullName>
    </submittedName>
</protein>
<dbReference type="AlphaFoldDB" id="G8TYV0"/>
<dbReference type="InterPro" id="IPR034904">
    <property type="entry name" value="FSCA_dom_sf"/>
</dbReference>
<accession>G8TYV0</accession>
<dbReference type="InterPro" id="IPR011883">
    <property type="entry name" value="PaaD-like"/>
</dbReference>
<dbReference type="HOGENOM" id="CLU_082133_0_0_9"/>
<proteinExistence type="predicted"/>
<feature type="domain" description="PaaD zinc beta ribbon" evidence="2">
    <location>
        <begin position="109"/>
        <end position="147"/>
    </location>
</feature>
<dbReference type="InterPro" id="IPR002744">
    <property type="entry name" value="MIP18-like"/>
</dbReference>
<dbReference type="EMBL" id="CP003179">
    <property type="protein sequence ID" value="AEW05129.1"/>
    <property type="molecule type" value="Genomic_DNA"/>
</dbReference>
<dbReference type="InterPro" id="IPR056572">
    <property type="entry name" value="Zn_ribbon_PaaD"/>
</dbReference>
<dbReference type="NCBIfam" id="TIGR02159">
    <property type="entry name" value="PA_CoA_Oxy4"/>
    <property type="match status" value="1"/>
</dbReference>
<dbReference type="STRING" id="679936.Sulac_1632"/>
<evidence type="ECO:0000259" key="2">
    <source>
        <dbReference type="Pfam" id="PF23451"/>
    </source>
</evidence>
<dbReference type="SUPFAM" id="SSF117916">
    <property type="entry name" value="Fe-S cluster assembly (FSCA) domain-like"/>
    <property type="match status" value="1"/>
</dbReference>
<dbReference type="PATRIC" id="fig|679936.5.peg.1700"/>
<evidence type="ECO:0000313" key="4">
    <source>
        <dbReference type="Proteomes" id="UP000005439"/>
    </source>
</evidence>
<dbReference type="PANTHER" id="PTHR42831">
    <property type="entry name" value="FE-S PROTEIN MATURATION AUXILIARY FACTOR YITW"/>
    <property type="match status" value="1"/>
</dbReference>
<dbReference type="Pfam" id="PF23451">
    <property type="entry name" value="Zn_ribbon_PaaD"/>
    <property type="match status" value="1"/>
</dbReference>
<dbReference type="InterPro" id="IPR052339">
    <property type="entry name" value="Fe-S_Maturation_MIP18"/>
</dbReference>
<gene>
    <name evidence="3" type="ordered locus">Sulac_1632</name>
</gene>
<dbReference type="KEGG" id="sap:Sulac_1632"/>